<dbReference type="InterPro" id="IPR003717">
    <property type="entry name" value="RecO"/>
</dbReference>
<dbReference type="Proteomes" id="UP000800981">
    <property type="component" value="Unassembled WGS sequence"/>
</dbReference>
<organism evidence="10 11">
    <name type="scientific">Motilibacter deserti</name>
    <dbReference type="NCBI Taxonomy" id="2714956"/>
    <lineage>
        <taxon>Bacteria</taxon>
        <taxon>Bacillati</taxon>
        <taxon>Actinomycetota</taxon>
        <taxon>Actinomycetes</taxon>
        <taxon>Motilibacterales</taxon>
        <taxon>Motilibacteraceae</taxon>
        <taxon>Motilibacter</taxon>
    </lineage>
</organism>
<dbReference type="SUPFAM" id="SSF57863">
    <property type="entry name" value="ArfGap/RecO-like zinc finger"/>
    <property type="match status" value="1"/>
</dbReference>
<keyword evidence="11" id="KW-1185">Reference proteome</keyword>
<comment type="caution">
    <text evidence="10">The sequence shown here is derived from an EMBL/GenBank/DDBJ whole genome shotgun (WGS) entry which is preliminary data.</text>
</comment>
<dbReference type="HAMAP" id="MF_00201">
    <property type="entry name" value="RecO"/>
    <property type="match status" value="1"/>
</dbReference>
<evidence type="ECO:0000256" key="2">
    <source>
        <dbReference type="ARBA" id="ARBA00007452"/>
    </source>
</evidence>
<dbReference type="InterPro" id="IPR022572">
    <property type="entry name" value="DNA_rep/recomb_RecO_N"/>
</dbReference>
<comment type="function">
    <text evidence="1 8">Involved in DNA repair and RecF pathway recombination.</text>
</comment>
<evidence type="ECO:0000256" key="6">
    <source>
        <dbReference type="ARBA" id="ARBA00023204"/>
    </source>
</evidence>
<proteinExistence type="inferred from homology"/>
<dbReference type="PANTHER" id="PTHR33991:SF1">
    <property type="entry name" value="DNA REPAIR PROTEIN RECO"/>
    <property type="match status" value="1"/>
</dbReference>
<dbReference type="Gene3D" id="2.40.50.140">
    <property type="entry name" value="Nucleic acid-binding proteins"/>
    <property type="match status" value="1"/>
</dbReference>
<dbReference type="Pfam" id="PF02565">
    <property type="entry name" value="RecO_C"/>
    <property type="match status" value="1"/>
</dbReference>
<feature type="domain" description="DNA replication/recombination mediator RecO N-terminal" evidence="9">
    <location>
        <begin position="1"/>
        <end position="79"/>
    </location>
</feature>
<evidence type="ECO:0000256" key="3">
    <source>
        <dbReference type="ARBA" id="ARBA00021310"/>
    </source>
</evidence>
<evidence type="ECO:0000259" key="9">
    <source>
        <dbReference type="Pfam" id="PF11967"/>
    </source>
</evidence>
<accession>A0ABX0GP46</accession>
<dbReference type="InterPro" id="IPR037278">
    <property type="entry name" value="ARFGAP/RecO"/>
</dbReference>
<dbReference type="InterPro" id="IPR042242">
    <property type="entry name" value="RecO_C"/>
</dbReference>
<evidence type="ECO:0000256" key="4">
    <source>
        <dbReference type="ARBA" id="ARBA00022763"/>
    </source>
</evidence>
<gene>
    <name evidence="8 10" type="primary">recO</name>
    <name evidence="10" type="ORF">G9H71_02260</name>
</gene>
<keyword evidence="5 8" id="KW-0233">DNA recombination</keyword>
<evidence type="ECO:0000256" key="1">
    <source>
        <dbReference type="ARBA" id="ARBA00003065"/>
    </source>
</evidence>
<dbReference type="NCBIfam" id="TIGR00613">
    <property type="entry name" value="reco"/>
    <property type="match status" value="1"/>
</dbReference>
<keyword evidence="4 8" id="KW-0227">DNA damage</keyword>
<dbReference type="Pfam" id="PF11967">
    <property type="entry name" value="RecO_N"/>
    <property type="match status" value="1"/>
</dbReference>
<dbReference type="Gene3D" id="1.20.1440.120">
    <property type="entry name" value="Recombination protein O, C-terminal domain"/>
    <property type="match status" value="1"/>
</dbReference>
<evidence type="ECO:0000256" key="7">
    <source>
        <dbReference type="ARBA" id="ARBA00033409"/>
    </source>
</evidence>
<evidence type="ECO:0000256" key="8">
    <source>
        <dbReference type="HAMAP-Rule" id="MF_00201"/>
    </source>
</evidence>
<evidence type="ECO:0000313" key="10">
    <source>
        <dbReference type="EMBL" id="NHC12604.1"/>
    </source>
</evidence>
<name>A0ABX0GP46_9ACTN</name>
<reference evidence="10 11" key="1">
    <citation type="submission" date="2020-03" db="EMBL/GenBank/DDBJ databases">
        <title>Two novel Motilibacter sp.</title>
        <authorList>
            <person name="Liu S."/>
        </authorList>
    </citation>
    <scope>NUCLEOTIDE SEQUENCE [LARGE SCALE GENOMIC DNA]</scope>
    <source>
        <strain evidence="10 11">E257</strain>
    </source>
</reference>
<dbReference type="PANTHER" id="PTHR33991">
    <property type="entry name" value="DNA REPAIR PROTEIN RECO"/>
    <property type="match status" value="1"/>
</dbReference>
<dbReference type="InterPro" id="IPR012340">
    <property type="entry name" value="NA-bd_OB-fold"/>
</dbReference>
<comment type="similarity">
    <text evidence="2 8">Belongs to the RecO family.</text>
</comment>
<dbReference type="EMBL" id="JAANNP010000001">
    <property type="protein sequence ID" value="NHC12604.1"/>
    <property type="molecule type" value="Genomic_DNA"/>
</dbReference>
<evidence type="ECO:0000313" key="11">
    <source>
        <dbReference type="Proteomes" id="UP000800981"/>
    </source>
</evidence>
<dbReference type="RefSeq" id="WP_166277149.1">
    <property type="nucleotide sequence ID" value="NZ_JAANNP010000001.1"/>
</dbReference>
<protein>
    <recommendedName>
        <fullName evidence="3 8">DNA repair protein RecO</fullName>
    </recommendedName>
    <alternativeName>
        <fullName evidence="7 8">Recombination protein O</fullName>
    </alternativeName>
</protein>
<keyword evidence="6 8" id="KW-0234">DNA repair</keyword>
<dbReference type="SUPFAM" id="SSF50249">
    <property type="entry name" value="Nucleic acid-binding proteins"/>
    <property type="match status" value="1"/>
</dbReference>
<sequence>MGLYRDEGVVLRTQKLGEADRIVTLLTRETGRIRAVAKGVRRTSSKFGGRLEPFMHVDLQLHTGRSLDIVTQAETITPFAAVLGGDYARYTAGTAMLEAVERLTDAEREPAVQHYLLLVGALRSLAAAEHDPGLILDAFLVRSLAVAGYAPSFDACTGCGLAGPHGAFAVAAGGSVCPDCRPVGSAAPAPATLALLGALLTGDWASADASEDRARREGHGLVAAYLNWHLERGLRSLRLVERV</sequence>
<evidence type="ECO:0000256" key="5">
    <source>
        <dbReference type="ARBA" id="ARBA00023172"/>
    </source>
</evidence>